<evidence type="ECO:0000313" key="2">
    <source>
        <dbReference type="EMBL" id="EAQ49587.1"/>
    </source>
</evidence>
<evidence type="ECO:0000313" key="3">
    <source>
        <dbReference type="Proteomes" id="UP000001601"/>
    </source>
</evidence>
<dbReference type="AlphaFoldDB" id="A3XLI4"/>
<feature type="transmembrane region" description="Helical" evidence="1">
    <location>
        <begin position="44"/>
        <end position="66"/>
    </location>
</feature>
<gene>
    <name evidence="2" type="ORF">MED217_12049</name>
</gene>
<proteinExistence type="predicted"/>
<evidence type="ECO:0000256" key="1">
    <source>
        <dbReference type="SAM" id="Phobius"/>
    </source>
</evidence>
<sequence>MICEFYIKLSNIFFGWWWGRASSFVFLALAMSVGKKQMCLTERWLFFSLQVTDLVMKWAGLANGLFPPLQRQSKRNLSLSDKLTTRIFYNRCWLL</sequence>
<name>A3XLI4_LEEBM</name>
<dbReference type="STRING" id="398720.MED217_12049"/>
<keyword evidence="1" id="KW-0812">Transmembrane</keyword>
<dbReference type="HOGENOM" id="CLU_2369356_0_0_10"/>
<organism evidence="2 3">
    <name type="scientific">Leeuwenhoekiella blandensis (strain CECT 7118 / CCUG 51940 / KCTC 22103 / MED217)</name>
    <name type="common">Flavobacterium sp. (strain MED217)</name>
    <dbReference type="NCBI Taxonomy" id="398720"/>
    <lineage>
        <taxon>Bacteria</taxon>
        <taxon>Pseudomonadati</taxon>
        <taxon>Bacteroidota</taxon>
        <taxon>Flavobacteriia</taxon>
        <taxon>Flavobacteriales</taxon>
        <taxon>Flavobacteriaceae</taxon>
        <taxon>Leeuwenhoekiella</taxon>
    </lineage>
</organism>
<keyword evidence="1" id="KW-1133">Transmembrane helix</keyword>
<comment type="caution">
    <text evidence="2">The sequence shown here is derived from an EMBL/GenBank/DDBJ whole genome shotgun (WGS) entry which is preliminary data.</text>
</comment>
<protein>
    <submittedName>
        <fullName evidence="2">Uncharacterized protein</fullName>
    </submittedName>
</protein>
<dbReference type="EMBL" id="AANC01000004">
    <property type="protein sequence ID" value="EAQ49587.1"/>
    <property type="molecule type" value="Genomic_DNA"/>
</dbReference>
<dbReference type="Proteomes" id="UP000001601">
    <property type="component" value="Unassembled WGS sequence"/>
</dbReference>
<feature type="transmembrane region" description="Helical" evidence="1">
    <location>
        <begin position="12"/>
        <end position="32"/>
    </location>
</feature>
<accession>A3XLI4</accession>
<keyword evidence="3" id="KW-1185">Reference proteome</keyword>
<reference evidence="2 3" key="1">
    <citation type="journal article" date="2007" name="Nature">
        <title>Light stimulates growth of proteorhodopsin-containing marine Flavobacteria.</title>
        <authorList>
            <person name="Gomez-Consarnau L."/>
            <person name="Gonzalez J.M."/>
            <person name="Coll-Llado M."/>
            <person name="Gourdon P."/>
            <person name="Pascher T."/>
            <person name="Neutze R."/>
            <person name="Pedros-Alio C."/>
            <person name="Pinhassi J."/>
        </authorList>
    </citation>
    <scope>NUCLEOTIDE SEQUENCE [LARGE SCALE GENOMIC DNA]</scope>
    <source>
        <strain evidence="2 3">MED217</strain>
    </source>
</reference>
<keyword evidence="1" id="KW-0472">Membrane</keyword>